<sequence>MTLTAAIKGVAQLPALTVVLSACCLGLP</sequence>
<evidence type="ECO:0000313" key="2">
    <source>
        <dbReference type="Proteomes" id="UP001159641"/>
    </source>
</evidence>
<protein>
    <submittedName>
        <fullName evidence="1">Uncharacterized protein</fullName>
    </submittedName>
</protein>
<comment type="caution">
    <text evidence="1">The sequence shown here is derived from an EMBL/GenBank/DDBJ whole genome shotgun (WGS) entry which is preliminary data.</text>
</comment>
<proteinExistence type="predicted"/>
<organism evidence="1 2">
    <name type="scientific">Eschrichtius robustus</name>
    <name type="common">California gray whale</name>
    <name type="synonym">Eschrichtius gibbosus</name>
    <dbReference type="NCBI Taxonomy" id="9764"/>
    <lineage>
        <taxon>Eukaryota</taxon>
        <taxon>Metazoa</taxon>
        <taxon>Chordata</taxon>
        <taxon>Craniata</taxon>
        <taxon>Vertebrata</taxon>
        <taxon>Euteleostomi</taxon>
        <taxon>Mammalia</taxon>
        <taxon>Eutheria</taxon>
        <taxon>Laurasiatheria</taxon>
        <taxon>Artiodactyla</taxon>
        <taxon>Whippomorpha</taxon>
        <taxon>Cetacea</taxon>
        <taxon>Mysticeti</taxon>
        <taxon>Eschrichtiidae</taxon>
        <taxon>Eschrichtius</taxon>
    </lineage>
</organism>
<name>A0AB34HT04_ESCRO</name>
<reference evidence="1 2" key="1">
    <citation type="submission" date="2022-11" db="EMBL/GenBank/DDBJ databases">
        <title>Whole genome sequence of Eschrichtius robustus ER-17-0199.</title>
        <authorList>
            <person name="Bruniche-Olsen A."/>
            <person name="Black A.N."/>
            <person name="Fields C.J."/>
            <person name="Walden K."/>
            <person name="Dewoody J.A."/>
        </authorList>
    </citation>
    <scope>NUCLEOTIDE SEQUENCE [LARGE SCALE GENOMIC DNA]</scope>
    <source>
        <strain evidence="1">ER-17-0199</strain>
        <tissue evidence="1">Blubber</tissue>
    </source>
</reference>
<dbReference type="Proteomes" id="UP001159641">
    <property type="component" value="Unassembled WGS sequence"/>
</dbReference>
<evidence type="ECO:0000313" key="1">
    <source>
        <dbReference type="EMBL" id="KAJ8794275.1"/>
    </source>
</evidence>
<accession>A0AB34HT04</accession>
<gene>
    <name evidence="1" type="ORF">J1605_003232</name>
</gene>
<keyword evidence="2" id="KW-1185">Reference proteome</keyword>
<dbReference type="EMBL" id="JAIQCJ010000860">
    <property type="protein sequence ID" value="KAJ8794275.1"/>
    <property type="molecule type" value="Genomic_DNA"/>
</dbReference>
<dbReference type="AlphaFoldDB" id="A0AB34HT04"/>